<dbReference type="AlphaFoldDB" id="B1I456"/>
<dbReference type="PANTHER" id="PTHR11496:SF102">
    <property type="entry name" value="ALCOHOL DEHYDROGENASE 4"/>
    <property type="match status" value="1"/>
</dbReference>
<reference evidence="7" key="1">
    <citation type="submission" date="2007-10" db="EMBL/GenBank/DDBJ databases">
        <title>Complete sequence of chromosome of Desulforudis audaxviator MP104C.</title>
        <authorList>
            <person name="Copeland A."/>
            <person name="Lucas S."/>
            <person name="Lapidus A."/>
            <person name="Barry K."/>
            <person name="Glavina del Rio T."/>
            <person name="Dalin E."/>
            <person name="Tice H."/>
            <person name="Bruce D."/>
            <person name="Pitluck S."/>
            <person name="Lowry S.R."/>
            <person name="Larimer F."/>
            <person name="Land M.L."/>
            <person name="Hauser L."/>
            <person name="Kyrpides N."/>
            <person name="Ivanova N.N."/>
            <person name="Richardson P."/>
        </authorList>
    </citation>
    <scope>NUCLEOTIDE SEQUENCE [LARGE SCALE GENOMIC DNA]</scope>
    <source>
        <strain evidence="7">MP104C</strain>
    </source>
</reference>
<accession>B1I456</accession>
<evidence type="ECO:0000259" key="5">
    <source>
        <dbReference type="Pfam" id="PF25137"/>
    </source>
</evidence>
<reference evidence="6 7" key="2">
    <citation type="journal article" date="2008" name="Science">
        <title>Environmental genomics reveals a single-species ecosystem deep within Earth.</title>
        <authorList>
            <person name="Chivian D."/>
            <person name="Brodie E.L."/>
            <person name="Alm E.J."/>
            <person name="Culley D.E."/>
            <person name="Dehal P.S."/>
            <person name="Desantis T.Z."/>
            <person name="Gihring T.M."/>
            <person name="Lapidus A."/>
            <person name="Lin L.H."/>
            <person name="Lowry S.R."/>
            <person name="Moser D.P."/>
            <person name="Richardson P.M."/>
            <person name="Southam G."/>
            <person name="Wanger G."/>
            <person name="Pratt L.M."/>
            <person name="Andersen G.L."/>
            <person name="Hazen T.C."/>
            <person name="Brockman F.J."/>
            <person name="Arkin A.P."/>
            <person name="Onstott T.C."/>
        </authorList>
    </citation>
    <scope>NUCLEOTIDE SEQUENCE [LARGE SCALE GENOMIC DNA]</scope>
    <source>
        <strain evidence="6 7">MP104C</strain>
    </source>
</reference>
<dbReference type="FunFam" id="3.40.50.1970:FF:000003">
    <property type="entry name" value="Alcohol dehydrogenase, iron-containing"/>
    <property type="match status" value="1"/>
</dbReference>
<evidence type="ECO:0000259" key="4">
    <source>
        <dbReference type="Pfam" id="PF00465"/>
    </source>
</evidence>
<dbReference type="GO" id="GO:0004022">
    <property type="term" value="F:alcohol dehydrogenase (NAD+) activity"/>
    <property type="evidence" value="ECO:0007669"/>
    <property type="project" value="UniProtKB-ARBA"/>
</dbReference>
<dbReference type="STRING" id="477974.Daud_1166"/>
<name>B1I456_DESAP</name>
<dbReference type="CDD" id="cd08551">
    <property type="entry name" value="Fe-ADH"/>
    <property type="match status" value="1"/>
</dbReference>
<evidence type="ECO:0000256" key="2">
    <source>
        <dbReference type="ARBA" id="ARBA00023002"/>
    </source>
</evidence>
<evidence type="ECO:0000256" key="1">
    <source>
        <dbReference type="ARBA" id="ARBA00007358"/>
    </source>
</evidence>
<dbReference type="HOGENOM" id="CLU_007207_0_0_9"/>
<proteinExistence type="inferred from homology"/>
<evidence type="ECO:0000313" key="6">
    <source>
        <dbReference type="EMBL" id="ACA59677.1"/>
    </source>
</evidence>
<dbReference type="InterPro" id="IPR018211">
    <property type="entry name" value="ADH_Fe_CS"/>
</dbReference>
<dbReference type="Gene3D" id="1.20.1090.10">
    <property type="entry name" value="Dehydroquinate synthase-like - alpha domain"/>
    <property type="match status" value="1"/>
</dbReference>
<dbReference type="PROSITE" id="PS00913">
    <property type="entry name" value="ADH_IRON_1"/>
    <property type="match status" value="1"/>
</dbReference>
<dbReference type="FunFam" id="1.20.1090.10:FF:000001">
    <property type="entry name" value="Aldehyde-alcohol dehydrogenase"/>
    <property type="match status" value="1"/>
</dbReference>
<sequence length="382" mass="40457">MLFDILTPARVLFGPGSTYRLGEETAALGRKALLVTGRESLKKTGNIERVTQPLAVSGIEVISFAEVPPEPAVDVVEAGRRRVRDEGCTVVIGAGGGSALDAAKMIAGLAHTDGPARDYLNGREVSAPGLPFIAVPTTAGSGSELTRTAVLVDPETGRKQSVRSDYWMARTVVADPILTMSMPRSLTAQTGMDAFTHAVEAYTSRWATPYTNALSREAVRLIAQNFYTACHHPGRRDARESMLLGSGLAGMALNTARAGAVHALAHPVGVRYGLGHGVVCGVLLPYVVEFNMAVVEDKYAQLARTIGVAQADASDSEAAGRFHHFVVRLAARLEFPEKLGSLGLTREDIPELVEAALGSASLAANPRKATHADLTAILERNL</sequence>
<dbReference type="Pfam" id="PF00465">
    <property type="entry name" value="Fe-ADH"/>
    <property type="match status" value="1"/>
</dbReference>
<dbReference type="EMBL" id="CP000860">
    <property type="protein sequence ID" value="ACA59677.1"/>
    <property type="molecule type" value="Genomic_DNA"/>
</dbReference>
<feature type="domain" description="Alcohol dehydrogenase iron-type/glycerol dehydrogenase GldA" evidence="4">
    <location>
        <begin position="8"/>
        <end position="176"/>
    </location>
</feature>
<dbReference type="Proteomes" id="UP000008544">
    <property type="component" value="Chromosome"/>
</dbReference>
<dbReference type="SUPFAM" id="SSF56796">
    <property type="entry name" value="Dehydroquinate synthase-like"/>
    <property type="match status" value="1"/>
</dbReference>
<dbReference type="GO" id="GO:0046872">
    <property type="term" value="F:metal ion binding"/>
    <property type="evidence" value="ECO:0007669"/>
    <property type="project" value="InterPro"/>
</dbReference>
<dbReference type="PANTHER" id="PTHR11496">
    <property type="entry name" value="ALCOHOL DEHYDROGENASE"/>
    <property type="match status" value="1"/>
</dbReference>
<keyword evidence="7" id="KW-1185">Reference proteome</keyword>
<protein>
    <submittedName>
        <fullName evidence="6">Iron-containing alcohol dehydrogenase</fullName>
    </submittedName>
</protein>
<dbReference type="InterPro" id="IPR039697">
    <property type="entry name" value="Alcohol_dehydrogenase_Fe"/>
</dbReference>
<feature type="domain" description="Fe-containing alcohol dehydrogenase-like C-terminal" evidence="5">
    <location>
        <begin position="187"/>
        <end position="381"/>
    </location>
</feature>
<dbReference type="InterPro" id="IPR056798">
    <property type="entry name" value="ADH_Fe_C"/>
</dbReference>
<evidence type="ECO:0000256" key="3">
    <source>
        <dbReference type="ARBA" id="ARBA00023027"/>
    </source>
</evidence>
<comment type="similarity">
    <text evidence="1">Belongs to the iron-containing alcohol dehydrogenase family.</text>
</comment>
<dbReference type="eggNOG" id="COG1454">
    <property type="taxonomic scope" value="Bacteria"/>
</dbReference>
<dbReference type="RefSeq" id="WP_012302263.1">
    <property type="nucleotide sequence ID" value="NC_010424.1"/>
</dbReference>
<evidence type="ECO:0000313" key="7">
    <source>
        <dbReference type="Proteomes" id="UP000008544"/>
    </source>
</evidence>
<dbReference type="OrthoDB" id="5445534at2"/>
<dbReference type="InterPro" id="IPR001670">
    <property type="entry name" value="ADH_Fe/GldA"/>
</dbReference>
<dbReference type="KEGG" id="dau:Daud_1166"/>
<dbReference type="Gene3D" id="3.40.50.1970">
    <property type="match status" value="1"/>
</dbReference>
<organism evidence="6 7">
    <name type="scientific">Desulforudis audaxviator (strain MP104C)</name>
    <dbReference type="NCBI Taxonomy" id="477974"/>
    <lineage>
        <taxon>Bacteria</taxon>
        <taxon>Bacillati</taxon>
        <taxon>Bacillota</taxon>
        <taxon>Clostridia</taxon>
        <taxon>Thermoanaerobacterales</taxon>
        <taxon>Candidatus Desulforudaceae</taxon>
        <taxon>Candidatus Desulforudis</taxon>
    </lineage>
</organism>
<keyword evidence="2" id="KW-0560">Oxidoreductase</keyword>
<dbReference type="Pfam" id="PF25137">
    <property type="entry name" value="ADH_Fe_C"/>
    <property type="match status" value="1"/>
</dbReference>
<keyword evidence="3" id="KW-0520">NAD</keyword>
<gene>
    <name evidence="6" type="ordered locus">Daud_1166</name>
</gene>